<dbReference type="FunFam" id="3.40.50.1000:FF:000029">
    <property type="entry name" value="3-deoxy-D-manno-octulosonate 8-phosphate phosphatase KdsC"/>
    <property type="match status" value="1"/>
</dbReference>
<dbReference type="RefSeq" id="WP_013597755.1">
    <property type="nucleotide sequence ID" value="NC_015144.1"/>
</dbReference>
<dbReference type="eggNOG" id="COG1778">
    <property type="taxonomic scope" value="Bacteria"/>
</dbReference>
<dbReference type="InterPro" id="IPR023214">
    <property type="entry name" value="HAD_sf"/>
</dbReference>
<dbReference type="SFLD" id="SFLDG01138">
    <property type="entry name" value="C1.6.2:_Deoxy-d-mannose-octulo"/>
    <property type="match status" value="1"/>
</dbReference>
<feature type="binding site" evidence="7">
    <location>
        <position position="19"/>
    </location>
    <ligand>
        <name>Mg(2+)</name>
        <dbReference type="ChEBI" id="CHEBI:18420"/>
    </ligand>
</feature>
<dbReference type="Proteomes" id="UP000008641">
    <property type="component" value="Chromosome"/>
</dbReference>
<comment type="cofactor">
    <cofactor evidence="1 7">
        <name>Mg(2+)</name>
        <dbReference type="ChEBI" id="CHEBI:18420"/>
    </cofactor>
</comment>
<dbReference type="STRING" id="865938.Weevi_0646"/>
<feature type="binding site" evidence="7">
    <location>
        <position position="21"/>
    </location>
    <ligand>
        <name>substrate</name>
    </ligand>
</feature>
<dbReference type="InterPro" id="IPR036412">
    <property type="entry name" value="HAD-like_sf"/>
</dbReference>
<comment type="similarity">
    <text evidence="2">Belongs to the KdsC family.</text>
</comment>
<dbReference type="OrthoDB" id="9805604at2"/>
<dbReference type="SUPFAM" id="SSF56784">
    <property type="entry name" value="HAD-like"/>
    <property type="match status" value="1"/>
</dbReference>
<gene>
    <name evidence="8" type="ordered locus">Weevi_0646</name>
</gene>
<name>F0P016_WEEVC</name>
<evidence type="ECO:0000256" key="1">
    <source>
        <dbReference type="ARBA" id="ARBA00001946"/>
    </source>
</evidence>
<dbReference type="Gene3D" id="3.40.50.1000">
    <property type="entry name" value="HAD superfamily/HAD-like"/>
    <property type="match status" value="1"/>
</dbReference>
<feature type="binding site" evidence="7">
    <location>
        <position position="112"/>
    </location>
    <ligand>
        <name>Mg(2+)</name>
        <dbReference type="ChEBI" id="CHEBI:18420"/>
    </ligand>
</feature>
<dbReference type="PIRSF" id="PIRSF006118">
    <property type="entry name" value="KDO8-P_Ptase"/>
    <property type="match status" value="1"/>
</dbReference>
<sequence length="177" mass="19722">MTEISYKEKLNHIKTIILDVDGVLTDGSLILLPTGEMVRTMNTRDGYAIKLAIEKGIKIAVISGGHDLAVVQRLKYLGLTDIYTKAIDKTEAFNDLLFSYGLQKNEIAYMGDDYPDIEVMKLVGLSSCPNDACMDVRRVAEYISPENGGKGCVRDLIEQILKAQNLWYENDSHVTSD</sequence>
<proteinExistence type="inferred from homology"/>
<dbReference type="SFLD" id="SFLDS00003">
    <property type="entry name" value="Haloacid_Dehalogenase"/>
    <property type="match status" value="1"/>
</dbReference>
<dbReference type="PANTHER" id="PTHR21485">
    <property type="entry name" value="HAD SUPERFAMILY MEMBERS CMAS AND KDSC"/>
    <property type="match status" value="1"/>
</dbReference>
<dbReference type="NCBIfam" id="TIGR01670">
    <property type="entry name" value="KdsC-phosphatas"/>
    <property type="match status" value="1"/>
</dbReference>
<dbReference type="CDD" id="cd01630">
    <property type="entry name" value="HAD_KDO-like"/>
    <property type="match status" value="1"/>
</dbReference>
<keyword evidence="5" id="KW-0378">Hydrolase</keyword>
<dbReference type="InterPro" id="IPR050793">
    <property type="entry name" value="CMP-NeuNAc_synthase"/>
</dbReference>
<dbReference type="EMBL" id="CP002455">
    <property type="protein sequence ID" value="ADX67363.1"/>
    <property type="molecule type" value="Genomic_DNA"/>
</dbReference>
<dbReference type="PANTHER" id="PTHR21485:SF3">
    <property type="entry name" value="N-ACYLNEURAMINATE CYTIDYLYLTRANSFERASE"/>
    <property type="match status" value="1"/>
</dbReference>
<keyword evidence="4 7" id="KW-0479">Metal-binding</keyword>
<organism evidence="8 9">
    <name type="scientific">Weeksella virosa (strain ATCC 43766 / DSM 16922 / JCM 21250 / CCUG 30538 / CDC 9751 / IAM 14551 / NBRC 16016 / NCTC 11634 / CL345/78)</name>
    <dbReference type="NCBI Taxonomy" id="865938"/>
    <lineage>
        <taxon>Bacteria</taxon>
        <taxon>Pseudomonadati</taxon>
        <taxon>Bacteroidota</taxon>
        <taxon>Flavobacteriia</taxon>
        <taxon>Flavobacteriales</taxon>
        <taxon>Weeksellaceae</taxon>
        <taxon>Weeksella</taxon>
    </lineage>
</organism>
<dbReference type="SFLD" id="SFLDG01136">
    <property type="entry name" value="C1.6:_Phosphoserine_Phosphatas"/>
    <property type="match status" value="1"/>
</dbReference>
<accession>F0P016</accession>
<dbReference type="GO" id="GO:0046872">
    <property type="term" value="F:metal ion binding"/>
    <property type="evidence" value="ECO:0007669"/>
    <property type="project" value="UniProtKB-KW"/>
</dbReference>
<reference evidence="8 9" key="1">
    <citation type="journal article" date="2011" name="Stand. Genomic Sci.">
        <title>Complete genome sequence of Weeksella virosa type strain (9751).</title>
        <authorList>
            <person name="Lang E."/>
            <person name="Teshima H."/>
            <person name="Lucas S."/>
            <person name="Lapidus A."/>
            <person name="Hammon N."/>
            <person name="Deshpande S."/>
            <person name="Nolan M."/>
            <person name="Cheng J.F."/>
            <person name="Pitluck S."/>
            <person name="Liolios K."/>
            <person name="Pagani I."/>
            <person name="Mikhailova N."/>
            <person name="Ivanova N."/>
            <person name="Mavromatis K."/>
            <person name="Pati A."/>
            <person name="Tapia R."/>
            <person name="Han C."/>
            <person name="Goodwin L."/>
            <person name="Chen A."/>
            <person name="Palaniappan K."/>
            <person name="Land M."/>
            <person name="Hauser L."/>
            <person name="Chang Y.J."/>
            <person name="Jeffries C.D."/>
            <person name="Brambilla E.M."/>
            <person name="Kopitz M."/>
            <person name="Rohde M."/>
            <person name="Goker M."/>
            <person name="Tindall B.J."/>
            <person name="Detter J.C."/>
            <person name="Woyke T."/>
            <person name="Bristow J."/>
            <person name="Eisen J.A."/>
            <person name="Markowitz V."/>
            <person name="Hugenholtz P."/>
            <person name="Klenk H.P."/>
            <person name="Kyrpides N.C."/>
        </authorList>
    </citation>
    <scope>NUCLEOTIDE SEQUENCE [LARGE SCALE GENOMIC DNA]</scope>
    <source>
        <strain evidence="9">ATCC 43766 / DSM 16922 / JCM 21250 / NBRC 16016 / NCTC 11634 / CL345/78</strain>
    </source>
</reference>
<keyword evidence="9" id="KW-1185">Reference proteome</keyword>
<evidence type="ECO:0000256" key="2">
    <source>
        <dbReference type="ARBA" id="ARBA00005893"/>
    </source>
</evidence>
<dbReference type="HOGENOM" id="CLU_106694_1_0_10"/>
<evidence type="ECO:0000313" key="8">
    <source>
        <dbReference type="EMBL" id="ADX67363.1"/>
    </source>
</evidence>
<evidence type="ECO:0000256" key="4">
    <source>
        <dbReference type="ARBA" id="ARBA00022723"/>
    </source>
</evidence>
<dbReference type="GO" id="GO:0016788">
    <property type="term" value="F:hydrolase activity, acting on ester bonds"/>
    <property type="evidence" value="ECO:0007669"/>
    <property type="project" value="InterPro"/>
</dbReference>
<reference evidence="9" key="2">
    <citation type="journal article" date="2011" name="Stand. Genomic Sci.">
        <title>Complete genome sequence of Weeksella virosa type strain (9751T).</title>
        <authorList>
            <person name="Lang E."/>
            <person name="Teshima H."/>
            <person name="Lucas S."/>
            <person name="Lapidus A."/>
            <person name="Hammon N."/>
            <person name="Deshpande S."/>
            <person name="Nolan M."/>
            <person name="Cheng J."/>
            <person name="Pitluck S."/>
            <person name="Liolios K."/>
            <person name="Pagani I."/>
            <person name="Mikhailova N."/>
            <person name="Ivanova N."/>
            <person name="Mavromatis K."/>
            <person name="Pati A."/>
            <person name="Tapia R."/>
            <person name="Han C."/>
            <person name="Goodwin L."/>
            <person name="Chen A."/>
            <person name="Palaniappan K."/>
            <person name="Land M."/>
            <person name="Hauser L."/>
            <person name="Chang Y."/>
            <person name="Jeffries C."/>
            <person name="Brambilla E."/>
            <person name="Kopitz M."/>
            <person name="Rohde M."/>
            <person name="Goker M."/>
            <person name="Tindall B."/>
            <person name="Detter J."/>
            <person name="Woyke T."/>
            <person name="Bristow J."/>
            <person name="Eisen J."/>
            <person name="Markowitz V."/>
            <person name="Hugenholtz P."/>
            <person name="Klenk H."/>
            <person name="Kyrpides N."/>
        </authorList>
    </citation>
    <scope>NUCLEOTIDE SEQUENCE [LARGE SCALE GENOMIC DNA]</scope>
    <source>
        <strain evidence="9">ATCC 43766 / DSM 16922 / JCM 21250 / NBRC 16016 / NCTC 11634 / CL345/78</strain>
    </source>
</reference>
<comment type="subunit">
    <text evidence="3">Homotetramer.</text>
</comment>
<keyword evidence="6 7" id="KW-0460">Magnesium</keyword>
<dbReference type="InterPro" id="IPR010023">
    <property type="entry name" value="KdsC_fam"/>
</dbReference>
<evidence type="ECO:0000256" key="5">
    <source>
        <dbReference type="ARBA" id="ARBA00022801"/>
    </source>
</evidence>
<evidence type="ECO:0000256" key="3">
    <source>
        <dbReference type="ARBA" id="ARBA00011881"/>
    </source>
</evidence>
<dbReference type="AlphaFoldDB" id="F0P016"/>
<evidence type="ECO:0000256" key="7">
    <source>
        <dbReference type="PIRSR" id="PIRSR006118-2"/>
    </source>
</evidence>
<dbReference type="KEGG" id="wvi:Weevi_0646"/>
<protein>
    <submittedName>
        <fullName evidence="8">3-deoxy-D-manno-octulosonate 8-phosphate phosphatase, YrbI family</fullName>
    </submittedName>
</protein>
<dbReference type="Pfam" id="PF08282">
    <property type="entry name" value="Hydrolase_3"/>
    <property type="match status" value="1"/>
</dbReference>
<dbReference type="GO" id="GO:0008781">
    <property type="term" value="F:N-acylneuraminate cytidylyltransferase activity"/>
    <property type="evidence" value="ECO:0007669"/>
    <property type="project" value="TreeGrafter"/>
</dbReference>
<evidence type="ECO:0000256" key="6">
    <source>
        <dbReference type="ARBA" id="ARBA00022842"/>
    </source>
</evidence>
<evidence type="ECO:0000313" key="9">
    <source>
        <dbReference type="Proteomes" id="UP000008641"/>
    </source>
</evidence>